<dbReference type="Pfam" id="PF00587">
    <property type="entry name" value="tRNA-synt_2b"/>
    <property type="match status" value="1"/>
</dbReference>
<dbReference type="Proteomes" id="UP000320766">
    <property type="component" value="Unassembled WGS sequence"/>
</dbReference>
<organism evidence="12 13">
    <name type="scientific">Candidatus Methanolliviera hydrocarbonicum</name>
    <dbReference type="NCBI Taxonomy" id="2491085"/>
    <lineage>
        <taxon>Archaea</taxon>
        <taxon>Methanobacteriati</taxon>
        <taxon>Methanobacteriota</taxon>
        <taxon>Candidatus Methanoliparia</taxon>
        <taxon>Candidatus Methanoliparales</taxon>
        <taxon>Candidatus Methanollivieraceae</taxon>
        <taxon>Candidatus Methanolliviera</taxon>
    </lineage>
</organism>
<evidence type="ECO:0000256" key="6">
    <source>
        <dbReference type="ARBA" id="ARBA00022741"/>
    </source>
</evidence>
<keyword evidence="6" id="KW-0547">Nucleotide-binding</keyword>
<dbReference type="AlphaFoldDB" id="A0A520KV25"/>
<accession>A0A520KV25</accession>
<dbReference type="PROSITE" id="PS50862">
    <property type="entry name" value="AA_TRNA_LIGASE_II"/>
    <property type="match status" value="1"/>
</dbReference>
<proteinExistence type="inferred from homology"/>
<evidence type="ECO:0000313" key="12">
    <source>
        <dbReference type="EMBL" id="RZN67681.1"/>
    </source>
</evidence>
<dbReference type="NCBIfam" id="NF003211">
    <property type="entry name" value="PRK04173.1"/>
    <property type="match status" value="1"/>
</dbReference>
<dbReference type="CDD" id="cd00774">
    <property type="entry name" value="GlyRS-like_core"/>
    <property type="match status" value="1"/>
</dbReference>
<keyword evidence="8" id="KW-0648">Protein biosynthesis</keyword>
<evidence type="ECO:0000256" key="8">
    <source>
        <dbReference type="ARBA" id="ARBA00022917"/>
    </source>
</evidence>
<dbReference type="Gene3D" id="3.30.40.230">
    <property type="match status" value="1"/>
</dbReference>
<evidence type="ECO:0000256" key="9">
    <source>
        <dbReference type="ARBA" id="ARBA00023146"/>
    </source>
</evidence>
<feature type="domain" description="Aminoacyl-transfer RNA synthetases class-II family profile" evidence="11">
    <location>
        <begin position="10"/>
        <end position="511"/>
    </location>
</feature>
<evidence type="ECO:0000256" key="2">
    <source>
        <dbReference type="ARBA" id="ARBA00008226"/>
    </source>
</evidence>
<evidence type="ECO:0000259" key="11">
    <source>
        <dbReference type="PROSITE" id="PS50862"/>
    </source>
</evidence>
<keyword evidence="5 12" id="KW-0436">Ligase</keyword>
<protein>
    <recommendedName>
        <fullName evidence="3">glycine--tRNA ligase</fullName>
        <ecNumber evidence="3">6.1.1.14</ecNumber>
    </recommendedName>
    <alternativeName>
        <fullName evidence="10">Diadenosine tetraphosphate synthetase</fullName>
    </alternativeName>
</protein>
<gene>
    <name evidence="12" type="primary">glyS</name>
    <name evidence="12" type="ORF">EF807_07480</name>
</gene>
<evidence type="ECO:0000256" key="3">
    <source>
        <dbReference type="ARBA" id="ARBA00012829"/>
    </source>
</evidence>
<dbReference type="SUPFAM" id="SSF55681">
    <property type="entry name" value="Class II aaRS and biotin synthetases"/>
    <property type="match status" value="1"/>
</dbReference>
<dbReference type="EMBL" id="RXIL01000133">
    <property type="protein sequence ID" value="RZN67681.1"/>
    <property type="molecule type" value="Genomic_DNA"/>
</dbReference>
<dbReference type="GO" id="GO:0004820">
    <property type="term" value="F:glycine-tRNA ligase activity"/>
    <property type="evidence" value="ECO:0007669"/>
    <property type="project" value="UniProtKB-EC"/>
</dbReference>
<dbReference type="GO" id="GO:0044281">
    <property type="term" value="P:small molecule metabolic process"/>
    <property type="evidence" value="ECO:0007669"/>
    <property type="project" value="UniProtKB-ARBA"/>
</dbReference>
<dbReference type="InterPro" id="IPR045864">
    <property type="entry name" value="aa-tRNA-synth_II/BPL/LPL"/>
</dbReference>
<comment type="subcellular location">
    <subcellularLocation>
        <location evidence="1">Cytoplasm</location>
    </subcellularLocation>
</comment>
<dbReference type="GO" id="GO:0005524">
    <property type="term" value="F:ATP binding"/>
    <property type="evidence" value="ECO:0007669"/>
    <property type="project" value="UniProtKB-KW"/>
</dbReference>
<dbReference type="InterPro" id="IPR036621">
    <property type="entry name" value="Anticodon-bd_dom_sf"/>
</dbReference>
<dbReference type="InterPro" id="IPR002315">
    <property type="entry name" value="tRNA-synt_gly"/>
</dbReference>
<dbReference type="InterPro" id="IPR004154">
    <property type="entry name" value="Anticodon-bd"/>
</dbReference>
<dbReference type="SUPFAM" id="SSF52954">
    <property type="entry name" value="Class II aaRS ABD-related"/>
    <property type="match status" value="1"/>
</dbReference>
<comment type="caution">
    <text evidence="12">The sequence shown here is derived from an EMBL/GenBank/DDBJ whole genome shotgun (WGS) entry which is preliminary data.</text>
</comment>
<keyword evidence="7" id="KW-0067">ATP-binding</keyword>
<name>A0A520KV25_9EURY</name>
<evidence type="ECO:0000256" key="10">
    <source>
        <dbReference type="ARBA" id="ARBA00030057"/>
    </source>
</evidence>
<dbReference type="PRINTS" id="PR01043">
    <property type="entry name" value="TRNASYNTHGLY"/>
</dbReference>
<sequence length="607" mass="70150">MQISDKQKYDKVIELSRRRGFLWRSFEIYGGTSGFWDYGPLGAALKRKIEEEWRKIYVIGEGFFEIETPTIGIKEVFVASGHVNNFVDVTVECTKCGAEYRADHLIRDATKPLVFEHGENGTFSHVLETNVEGLDVKELDKIIREDDIKCPSCGGELGECYQSNLMFKTSIGAGEKKVGYLRPETAQGIFVDFPHLLRFYREKLPFGIVQIGKAYRNEISPRQGVIRLREFTLAEAEIFIDYMDDTHPIFERVEGEKVVLYPREDQKDGKNEPKERGIEEALNKKMIENEFLAYNIALAHKFLTKIGIPKEKIRFRQHKEEEMAHYASDCWDAEIETEQFGWIEVIGIADREDYDLKAHSTASGQDLTLFKSFENPIKTKKKLIKPKMGKIGPVFKEKTPSILKKLKEGKNEIKDGKISLEIDGEEITIGEEMYSLEEVEEEVYGEKIIPHVIEPSYGIDRILYALLEHSYREESLNLDTDLNLSDEKENEKRIVLGFNAFLAPIDVAVLPLLTKEGLIKKSRDVVETLKRENLLVDYDDSGSIGRRYRRQDEVGTPFCVTIDFETLEDDTVTIRERDTMKQIRVKKKYLPNVFRRLREGEEFKKMN</sequence>
<dbReference type="PANTHER" id="PTHR10745:SF0">
    <property type="entry name" value="GLYCINE--TRNA LIGASE"/>
    <property type="match status" value="1"/>
</dbReference>
<dbReference type="InterPro" id="IPR027031">
    <property type="entry name" value="Gly-tRNA_synthase/POLG2"/>
</dbReference>
<dbReference type="FunFam" id="3.40.50.800:FF:000002">
    <property type="entry name" value="Glycine--tRNA ligase"/>
    <property type="match status" value="1"/>
</dbReference>
<dbReference type="InterPro" id="IPR002314">
    <property type="entry name" value="aa-tRNA-synt_IIb"/>
</dbReference>
<evidence type="ECO:0000313" key="13">
    <source>
        <dbReference type="Proteomes" id="UP000320766"/>
    </source>
</evidence>
<evidence type="ECO:0000256" key="7">
    <source>
        <dbReference type="ARBA" id="ARBA00022840"/>
    </source>
</evidence>
<evidence type="ECO:0000256" key="5">
    <source>
        <dbReference type="ARBA" id="ARBA00022598"/>
    </source>
</evidence>
<reference evidence="12 13" key="1">
    <citation type="journal article" date="2019" name="Nat. Microbiol.">
        <title>Wide diversity of methane and short-chain alkane metabolisms in uncultured archaea.</title>
        <authorList>
            <person name="Borrel G."/>
            <person name="Adam P.S."/>
            <person name="McKay L.J."/>
            <person name="Chen L.X."/>
            <person name="Sierra-Garcia I.N."/>
            <person name="Sieber C.M."/>
            <person name="Letourneur Q."/>
            <person name="Ghozlane A."/>
            <person name="Andersen G.L."/>
            <person name="Li W.J."/>
            <person name="Hallam S.J."/>
            <person name="Muyzer G."/>
            <person name="de Oliveira V.M."/>
            <person name="Inskeep W.P."/>
            <person name="Banfield J.F."/>
            <person name="Gribaldo S."/>
        </authorList>
    </citation>
    <scope>NUCLEOTIDE SEQUENCE [LARGE SCALE GENOMIC DNA]</scope>
    <source>
        <strain evidence="12">NM1b</strain>
    </source>
</reference>
<dbReference type="NCBIfam" id="TIGR00389">
    <property type="entry name" value="glyS_dimeric"/>
    <property type="match status" value="1"/>
</dbReference>
<dbReference type="GO" id="GO:0006426">
    <property type="term" value="P:glycyl-tRNA aminoacylation"/>
    <property type="evidence" value="ECO:0007669"/>
    <property type="project" value="InterPro"/>
</dbReference>
<dbReference type="GO" id="GO:0005737">
    <property type="term" value="C:cytoplasm"/>
    <property type="evidence" value="ECO:0007669"/>
    <property type="project" value="UniProtKB-SubCell"/>
</dbReference>
<evidence type="ECO:0000256" key="1">
    <source>
        <dbReference type="ARBA" id="ARBA00004496"/>
    </source>
</evidence>
<dbReference type="Gene3D" id="3.40.50.800">
    <property type="entry name" value="Anticodon-binding domain"/>
    <property type="match status" value="1"/>
</dbReference>
<dbReference type="InterPro" id="IPR033731">
    <property type="entry name" value="GlyRS-like_core"/>
</dbReference>
<dbReference type="PANTHER" id="PTHR10745">
    <property type="entry name" value="GLYCYL-TRNA SYNTHETASE/DNA POLYMERASE SUBUNIT GAMMA-2"/>
    <property type="match status" value="1"/>
</dbReference>
<comment type="similarity">
    <text evidence="2">Belongs to the class-II aminoacyl-tRNA synthetase family.</text>
</comment>
<dbReference type="Gene3D" id="3.30.930.10">
    <property type="entry name" value="Bira Bifunctional Protein, Domain 2"/>
    <property type="match status" value="1"/>
</dbReference>
<dbReference type="EC" id="6.1.1.14" evidence="3"/>
<dbReference type="InterPro" id="IPR006195">
    <property type="entry name" value="aa-tRNA-synth_II"/>
</dbReference>
<evidence type="ECO:0000256" key="4">
    <source>
        <dbReference type="ARBA" id="ARBA00022490"/>
    </source>
</evidence>
<keyword evidence="4" id="KW-0963">Cytoplasm</keyword>
<keyword evidence="9" id="KW-0030">Aminoacyl-tRNA synthetase</keyword>
<dbReference type="Pfam" id="PF03129">
    <property type="entry name" value="HGTP_anticodon"/>
    <property type="match status" value="1"/>
</dbReference>
<dbReference type="CDD" id="cd00858">
    <property type="entry name" value="GlyRS_anticodon"/>
    <property type="match status" value="1"/>
</dbReference>